<keyword evidence="5" id="KW-0808">Transferase</keyword>
<comment type="similarity">
    <text evidence="4 12">Belongs to the purine nucleoside phosphorylase YfiH/LACC1 family.</text>
</comment>
<keyword evidence="6" id="KW-0479">Metal-binding</keyword>
<gene>
    <name evidence="13" type="ORF">BVG16_11405</name>
</gene>
<dbReference type="EMBL" id="MSZX01000004">
    <property type="protein sequence ID" value="OPA78474.1"/>
    <property type="molecule type" value="Genomic_DNA"/>
</dbReference>
<evidence type="ECO:0000256" key="1">
    <source>
        <dbReference type="ARBA" id="ARBA00000553"/>
    </source>
</evidence>
<comment type="catalytic activity">
    <reaction evidence="10">
        <text>adenosine + phosphate = alpha-D-ribose 1-phosphate + adenine</text>
        <dbReference type="Rhea" id="RHEA:27642"/>
        <dbReference type="ChEBI" id="CHEBI:16335"/>
        <dbReference type="ChEBI" id="CHEBI:16708"/>
        <dbReference type="ChEBI" id="CHEBI:43474"/>
        <dbReference type="ChEBI" id="CHEBI:57720"/>
        <dbReference type="EC" id="2.4.2.1"/>
    </reaction>
    <physiologicalReaction direction="left-to-right" evidence="10">
        <dbReference type="Rhea" id="RHEA:27643"/>
    </physiologicalReaction>
</comment>
<reference evidence="13 14" key="1">
    <citation type="submission" date="2017-01" db="EMBL/GenBank/DDBJ databases">
        <title>Genome analysis of Paenibacillus selenitrireducens ES3-24.</title>
        <authorList>
            <person name="Xu D."/>
            <person name="Yao R."/>
            <person name="Zheng S."/>
        </authorList>
    </citation>
    <scope>NUCLEOTIDE SEQUENCE [LARGE SCALE GENOMIC DNA]</scope>
    <source>
        <strain evidence="13 14">ES3-24</strain>
    </source>
</reference>
<proteinExistence type="inferred from homology"/>
<evidence type="ECO:0000256" key="7">
    <source>
        <dbReference type="ARBA" id="ARBA00022801"/>
    </source>
</evidence>
<accession>A0A1T2XF02</accession>
<evidence type="ECO:0000256" key="4">
    <source>
        <dbReference type="ARBA" id="ARBA00007353"/>
    </source>
</evidence>
<dbReference type="Gene3D" id="3.60.140.10">
    <property type="entry name" value="CNF1/YfiH-like putative cysteine hydrolases"/>
    <property type="match status" value="1"/>
</dbReference>
<evidence type="ECO:0000256" key="6">
    <source>
        <dbReference type="ARBA" id="ARBA00022723"/>
    </source>
</evidence>
<protein>
    <recommendedName>
        <fullName evidence="12">Purine nucleoside phosphorylase</fullName>
    </recommendedName>
</protein>
<evidence type="ECO:0000256" key="8">
    <source>
        <dbReference type="ARBA" id="ARBA00022833"/>
    </source>
</evidence>
<evidence type="ECO:0000313" key="13">
    <source>
        <dbReference type="EMBL" id="OPA78474.1"/>
    </source>
</evidence>
<keyword evidence="8" id="KW-0862">Zinc</keyword>
<evidence type="ECO:0000256" key="11">
    <source>
        <dbReference type="ARBA" id="ARBA00049893"/>
    </source>
</evidence>
<dbReference type="InterPro" id="IPR038371">
    <property type="entry name" value="Cu_polyphenol_OxRdtase_sf"/>
</dbReference>
<comment type="catalytic activity">
    <reaction evidence="11">
        <text>S-methyl-5'-thioadenosine + phosphate = 5-(methylsulfanyl)-alpha-D-ribose 1-phosphate + adenine</text>
        <dbReference type="Rhea" id="RHEA:11852"/>
        <dbReference type="ChEBI" id="CHEBI:16708"/>
        <dbReference type="ChEBI" id="CHEBI:17509"/>
        <dbReference type="ChEBI" id="CHEBI:43474"/>
        <dbReference type="ChEBI" id="CHEBI:58533"/>
        <dbReference type="EC" id="2.4.2.28"/>
    </reaction>
    <physiologicalReaction direction="left-to-right" evidence="11">
        <dbReference type="Rhea" id="RHEA:11853"/>
    </physiologicalReaction>
</comment>
<evidence type="ECO:0000256" key="9">
    <source>
        <dbReference type="ARBA" id="ARBA00047989"/>
    </source>
</evidence>
<evidence type="ECO:0000256" key="3">
    <source>
        <dbReference type="ARBA" id="ARBA00003215"/>
    </source>
</evidence>
<dbReference type="PANTHER" id="PTHR30616:SF2">
    <property type="entry name" value="PURINE NUCLEOSIDE PHOSPHORYLASE LACC1"/>
    <property type="match status" value="1"/>
</dbReference>
<dbReference type="GO" id="GO:0005507">
    <property type="term" value="F:copper ion binding"/>
    <property type="evidence" value="ECO:0007669"/>
    <property type="project" value="TreeGrafter"/>
</dbReference>
<dbReference type="PANTHER" id="PTHR30616">
    <property type="entry name" value="UNCHARACTERIZED PROTEIN YFIH"/>
    <property type="match status" value="1"/>
</dbReference>
<evidence type="ECO:0000256" key="5">
    <source>
        <dbReference type="ARBA" id="ARBA00022679"/>
    </source>
</evidence>
<organism evidence="13 14">
    <name type="scientific">Paenibacillus selenitireducens</name>
    <dbReference type="NCBI Taxonomy" id="1324314"/>
    <lineage>
        <taxon>Bacteria</taxon>
        <taxon>Bacillati</taxon>
        <taxon>Bacillota</taxon>
        <taxon>Bacilli</taxon>
        <taxon>Bacillales</taxon>
        <taxon>Paenibacillaceae</taxon>
        <taxon>Paenibacillus</taxon>
    </lineage>
</organism>
<dbReference type="AlphaFoldDB" id="A0A1T2XF02"/>
<keyword evidence="7" id="KW-0378">Hydrolase</keyword>
<dbReference type="InterPro" id="IPR011324">
    <property type="entry name" value="Cytotoxic_necrot_fac-like_cat"/>
</dbReference>
<dbReference type="SUPFAM" id="SSF64438">
    <property type="entry name" value="CNF1/YfiH-like putative cysteine hydrolases"/>
    <property type="match status" value="1"/>
</dbReference>
<dbReference type="Proteomes" id="UP000190188">
    <property type="component" value="Unassembled WGS sequence"/>
</dbReference>
<dbReference type="RefSeq" id="WP_078498781.1">
    <property type="nucleotide sequence ID" value="NZ_MSZX01000004.1"/>
</dbReference>
<comment type="cofactor">
    <cofactor evidence="2">
        <name>Zn(2+)</name>
        <dbReference type="ChEBI" id="CHEBI:29105"/>
    </cofactor>
</comment>
<dbReference type="Pfam" id="PF02578">
    <property type="entry name" value="Cu-oxidase_4"/>
    <property type="match status" value="1"/>
</dbReference>
<evidence type="ECO:0000256" key="2">
    <source>
        <dbReference type="ARBA" id="ARBA00001947"/>
    </source>
</evidence>
<dbReference type="OrthoDB" id="4279at2"/>
<comment type="caution">
    <text evidence="13">The sequence shown here is derived from an EMBL/GenBank/DDBJ whole genome shotgun (WGS) entry which is preliminary data.</text>
</comment>
<comment type="catalytic activity">
    <reaction evidence="1">
        <text>inosine + phosphate = alpha-D-ribose 1-phosphate + hypoxanthine</text>
        <dbReference type="Rhea" id="RHEA:27646"/>
        <dbReference type="ChEBI" id="CHEBI:17368"/>
        <dbReference type="ChEBI" id="CHEBI:17596"/>
        <dbReference type="ChEBI" id="CHEBI:43474"/>
        <dbReference type="ChEBI" id="CHEBI:57720"/>
        <dbReference type="EC" id="2.4.2.1"/>
    </reaction>
    <physiologicalReaction direction="left-to-right" evidence="1">
        <dbReference type="Rhea" id="RHEA:27647"/>
    </physiologicalReaction>
</comment>
<dbReference type="NCBIfam" id="TIGR00726">
    <property type="entry name" value="peptidoglycan editing factor PgeF"/>
    <property type="match status" value="1"/>
</dbReference>
<dbReference type="STRING" id="1324314.BVG16_11405"/>
<comment type="function">
    <text evidence="3">Purine nucleoside enzyme that catalyzes the phosphorolysis of adenosine and inosine nucleosides, yielding D-ribose 1-phosphate and the respective free bases, adenine and hypoxanthine. Also catalyzes the phosphorolysis of S-methyl-5'-thioadenosine into adenine and S-methyl-5-thio-alpha-D-ribose 1-phosphate. Also has adenosine deaminase activity.</text>
</comment>
<dbReference type="CDD" id="cd16833">
    <property type="entry name" value="YfiH"/>
    <property type="match status" value="1"/>
</dbReference>
<keyword evidence="14" id="KW-1185">Reference proteome</keyword>
<name>A0A1T2XF02_9BACL</name>
<evidence type="ECO:0000256" key="12">
    <source>
        <dbReference type="RuleBase" id="RU361274"/>
    </source>
</evidence>
<evidence type="ECO:0000313" key="14">
    <source>
        <dbReference type="Proteomes" id="UP000190188"/>
    </source>
</evidence>
<dbReference type="GO" id="GO:0016787">
    <property type="term" value="F:hydrolase activity"/>
    <property type="evidence" value="ECO:0007669"/>
    <property type="project" value="UniProtKB-KW"/>
</dbReference>
<dbReference type="InterPro" id="IPR003730">
    <property type="entry name" value="Cu_polyphenol_OxRdtase"/>
</dbReference>
<sequence length="282" mass="31343">MEPFVLHNKPTEPALLLLESWCNQIPGLTAGFSSKIGGISAGPYDSLNCAFHVQDRPEDVIKNREMIANSLQIPFEAWTCAEQVHSNHVVVVTEALRGKGRLTRESAIQDTDALITNIPNVWLTSFYADCVPLFFVDPVQRVIGLAHAGWKGTVTEIAAKTIEAMQSTYHSNPADIRTAIGPSIGSCCYEVDDHVMKHVVSLADTFNVTEHDAPIYIAKSNGKYMLDLKQFNRHIMIKAGILPTNIECSTWCTSCHEENFFSHRRDQGKTGRMISWIALEKG</sequence>
<dbReference type="GO" id="GO:0017061">
    <property type="term" value="F:S-methyl-5-thioadenosine phosphorylase activity"/>
    <property type="evidence" value="ECO:0007669"/>
    <property type="project" value="UniProtKB-EC"/>
</dbReference>
<comment type="catalytic activity">
    <reaction evidence="9">
        <text>adenosine + H2O + H(+) = inosine + NH4(+)</text>
        <dbReference type="Rhea" id="RHEA:24408"/>
        <dbReference type="ChEBI" id="CHEBI:15377"/>
        <dbReference type="ChEBI" id="CHEBI:15378"/>
        <dbReference type="ChEBI" id="CHEBI:16335"/>
        <dbReference type="ChEBI" id="CHEBI:17596"/>
        <dbReference type="ChEBI" id="CHEBI:28938"/>
        <dbReference type="EC" id="3.5.4.4"/>
    </reaction>
    <physiologicalReaction direction="left-to-right" evidence="9">
        <dbReference type="Rhea" id="RHEA:24409"/>
    </physiologicalReaction>
</comment>
<evidence type="ECO:0000256" key="10">
    <source>
        <dbReference type="ARBA" id="ARBA00048968"/>
    </source>
</evidence>